<feature type="domain" description="Platelet-derived growth factor (PDGF) family profile" evidence="2">
    <location>
        <begin position="75"/>
        <end position="164"/>
    </location>
</feature>
<dbReference type="GO" id="GO:0035099">
    <property type="term" value="P:hemocyte migration"/>
    <property type="evidence" value="ECO:0007669"/>
    <property type="project" value="TreeGrafter"/>
</dbReference>
<evidence type="ECO:0000313" key="3">
    <source>
        <dbReference type="EMBL" id="KAJ1519343.1"/>
    </source>
</evidence>
<dbReference type="Gene3D" id="2.10.90.10">
    <property type="entry name" value="Cystine-knot cytokines"/>
    <property type="match status" value="1"/>
</dbReference>
<dbReference type="AlphaFoldDB" id="A0AAV7X0C2"/>
<dbReference type="EMBL" id="JAPTSV010000016">
    <property type="protein sequence ID" value="KAJ1519343.1"/>
    <property type="molecule type" value="Genomic_DNA"/>
</dbReference>
<dbReference type="PANTHER" id="PTHR21719:SF1">
    <property type="entry name" value="FI06402P-RELATED"/>
    <property type="match status" value="1"/>
</dbReference>
<reference evidence="3" key="1">
    <citation type="submission" date="2022-12" db="EMBL/GenBank/DDBJ databases">
        <title>Chromosome-level genome assembly of the bean flower thrips Megalurothrips usitatus.</title>
        <authorList>
            <person name="Ma L."/>
            <person name="Liu Q."/>
            <person name="Li H."/>
            <person name="Cai W."/>
        </authorList>
    </citation>
    <scope>NUCLEOTIDE SEQUENCE</scope>
    <source>
        <strain evidence="3">Cailab_2022a</strain>
    </source>
</reference>
<dbReference type="SUPFAM" id="SSF57501">
    <property type="entry name" value="Cystine-knot cytokines"/>
    <property type="match status" value="1"/>
</dbReference>
<comment type="caution">
    <text evidence="3">The sequence shown here is derived from an EMBL/GenBank/DDBJ whole genome shotgun (WGS) entry which is preliminary data.</text>
</comment>
<dbReference type="InterPro" id="IPR029034">
    <property type="entry name" value="Cystine-knot_cytokine"/>
</dbReference>
<sequence>MCGAPSKGLFCRFWLQALRDSPLSFSEQKWNSYGSRETLAYTRRFGASPETQASQRLAKEAKDHMMRMMMKEGLCKVPKPVVINVKQVYPDPSREYIPHCTILHRCTDQTGCCRTALETCKPKATGTHKVELAFYMTRVGHREPIVETLTFYNETECECVRVNRDEDGGRSSSSSSNGFSDHYQAARKQRQTRTQLDMPLSYIQLAPYSKPGTYSPREVAQPKGCTCDCFDRQTDCLKYKRGKGYFSMEDRLCIQTNQCKLPECEFGSYMKLSGRCPKKNEKFTPYYNPYRRP</sequence>
<feature type="region of interest" description="Disordered" evidence="1">
    <location>
        <begin position="165"/>
        <end position="192"/>
    </location>
</feature>
<dbReference type="Proteomes" id="UP001075354">
    <property type="component" value="Chromosome 16"/>
</dbReference>
<gene>
    <name evidence="3" type="ORF">ONE63_004640</name>
</gene>
<dbReference type="GO" id="GO:0016020">
    <property type="term" value="C:membrane"/>
    <property type="evidence" value="ECO:0007669"/>
    <property type="project" value="InterPro"/>
</dbReference>
<organism evidence="3 4">
    <name type="scientific">Megalurothrips usitatus</name>
    <name type="common">bean blossom thrips</name>
    <dbReference type="NCBI Taxonomy" id="439358"/>
    <lineage>
        <taxon>Eukaryota</taxon>
        <taxon>Metazoa</taxon>
        <taxon>Ecdysozoa</taxon>
        <taxon>Arthropoda</taxon>
        <taxon>Hexapoda</taxon>
        <taxon>Insecta</taxon>
        <taxon>Pterygota</taxon>
        <taxon>Neoptera</taxon>
        <taxon>Paraneoptera</taxon>
        <taxon>Thysanoptera</taxon>
        <taxon>Terebrantia</taxon>
        <taxon>Thripoidea</taxon>
        <taxon>Thripidae</taxon>
        <taxon>Megalurothrips</taxon>
    </lineage>
</organism>
<proteinExistence type="predicted"/>
<dbReference type="GO" id="GO:0008083">
    <property type="term" value="F:growth factor activity"/>
    <property type="evidence" value="ECO:0007669"/>
    <property type="project" value="InterPro"/>
</dbReference>
<name>A0AAV7X0C2_9NEOP</name>
<evidence type="ECO:0000256" key="1">
    <source>
        <dbReference type="SAM" id="MobiDB-lite"/>
    </source>
</evidence>
<evidence type="ECO:0000259" key="2">
    <source>
        <dbReference type="PROSITE" id="PS50278"/>
    </source>
</evidence>
<protein>
    <recommendedName>
        <fullName evidence="2">Platelet-derived growth factor (PDGF) family profile domain-containing protein</fullName>
    </recommendedName>
</protein>
<dbReference type="InterPro" id="IPR000072">
    <property type="entry name" value="PDGF/VEGF_dom"/>
</dbReference>
<dbReference type="PROSITE" id="PS50278">
    <property type="entry name" value="PDGF_2"/>
    <property type="match status" value="1"/>
</dbReference>
<dbReference type="PANTHER" id="PTHR21719">
    <property type="entry name" value="FI06402P-RELATED"/>
    <property type="match status" value="1"/>
</dbReference>
<dbReference type="Pfam" id="PF00341">
    <property type="entry name" value="PDGF"/>
    <property type="match status" value="1"/>
</dbReference>
<accession>A0AAV7X0C2</accession>
<keyword evidence="4" id="KW-1185">Reference proteome</keyword>
<evidence type="ECO:0000313" key="4">
    <source>
        <dbReference type="Proteomes" id="UP001075354"/>
    </source>
</evidence>